<dbReference type="GO" id="GO:0005576">
    <property type="term" value="C:extracellular region"/>
    <property type="evidence" value="ECO:0007669"/>
    <property type="project" value="UniProtKB-SubCell"/>
</dbReference>
<feature type="active site" evidence="15">
    <location>
        <position position="194"/>
    </location>
</feature>
<evidence type="ECO:0000256" key="1">
    <source>
        <dbReference type="ARBA" id="ARBA00004613"/>
    </source>
</evidence>
<reference evidence="17 18" key="1">
    <citation type="submission" date="2016-11" db="EMBL/GenBank/DDBJ databases">
        <authorList>
            <person name="Jaros S."/>
            <person name="Januszkiewicz K."/>
            <person name="Wedrychowicz H."/>
        </authorList>
    </citation>
    <scope>NUCLEOTIDE SEQUENCE [LARGE SCALE GENOMIC DNA]</scope>
</reference>
<evidence type="ECO:0000256" key="3">
    <source>
        <dbReference type="ARBA" id="ARBA00022525"/>
    </source>
</evidence>
<keyword evidence="9 16" id="KW-0326">Glycosidase</keyword>
<dbReference type="InterPro" id="IPR011050">
    <property type="entry name" value="Pectin_lyase_fold/virulence"/>
</dbReference>
<evidence type="ECO:0000256" key="13">
    <source>
        <dbReference type="ARBA" id="ARBA00038933"/>
    </source>
</evidence>
<keyword evidence="18" id="KW-1185">Reference proteome</keyword>
<dbReference type="AlphaFoldDB" id="A0A2X0PGD0"/>
<evidence type="ECO:0000256" key="8">
    <source>
        <dbReference type="ARBA" id="ARBA00023277"/>
    </source>
</evidence>
<accession>A0A2X0PGD0</accession>
<evidence type="ECO:0000256" key="14">
    <source>
        <dbReference type="ARBA" id="ARBA00048766"/>
    </source>
</evidence>
<protein>
    <recommendedName>
        <fullName evidence="13">galacturonan 1,4-alpha-galacturonidase</fullName>
        <ecNumber evidence="13">3.2.1.67</ecNumber>
    </recommendedName>
</protein>
<dbReference type="EMBL" id="FQNC01000088">
    <property type="protein sequence ID" value="SGZ27956.1"/>
    <property type="molecule type" value="Genomic_DNA"/>
</dbReference>
<sequence length="284" mass="31771">MFVRYRSLSFVRSAGVSLAHVAVVHLSGDDKDHRTKCPGARPLLLRPRCTGLTTTSKAEKPSTFNGNGQKWWDQFVKDKKAGNLHGIESTEYARPILLTIGNTKNVRVENINFLNGPFWNIFITHSKQVTMSNINIAAVSKSDSLPYNSDGVDIYNSDDVTLLDFNLNNADDCVSLKPNSTNVEVSHMNCNGSHGILVGSLGQYVDSYNVVSQPGGVDCSPSKSSWSRALNGLNIFISSRIDTRRPLDSWIETRERHEIALEPHWFRVQTERIKRCNSQAKKDY</sequence>
<evidence type="ECO:0000256" key="10">
    <source>
        <dbReference type="ARBA" id="ARBA00023316"/>
    </source>
</evidence>
<dbReference type="Gene3D" id="2.160.20.10">
    <property type="entry name" value="Single-stranded right-handed beta-helix, Pectin lyase-like"/>
    <property type="match status" value="1"/>
</dbReference>
<evidence type="ECO:0000256" key="15">
    <source>
        <dbReference type="PROSITE-ProRule" id="PRU10052"/>
    </source>
</evidence>
<gene>
    <name evidence="17" type="primary">BQ5605_C026g10228</name>
    <name evidence="17" type="ORF">BQ5605_C026G10228</name>
</gene>
<dbReference type="GO" id="GO:0000272">
    <property type="term" value="P:polysaccharide catabolic process"/>
    <property type="evidence" value="ECO:0007669"/>
    <property type="project" value="UniProtKB-KW"/>
</dbReference>
<keyword evidence="8" id="KW-0119">Carbohydrate metabolism</keyword>
<dbReference type="PROSITE" id="PS00502">
    <property type="entry name" value="POLYGALACTURONASE"/>
    <property type="match status" value="1"/>
</dbReference>
<dbReference type="GO" id="GO:0071555">
    <property type="term" value="P:cell wall organization"/>
    <property type="evidence" value="ECO:0007669"/>
    <property type="project" value="UniProtKB-KW"/>
</dbReference>
<evidence type="ECO:0000256" key="5">
    <source>
        <dbReference type="ARBA" id="ARBA00022801"/>
    </source>
</evidence>
<keyword evidence="11" id="KW-0624">Polysaccharide degradation</keyword>
<dbReference type="InterPro" id="IPR012334">
    <property type="entry name" value="Pectin_lyas_fold"/>
</dbReference>
<dbReference type="GO" id="GO:0004650">
    <property type="term" value="F:polygalacturonase activity"/>
    <property type="evidence" value="ECO:0007669"/>
    <property type="project" value="InterPro"/>
</dbReference>
<dbReference type="InterPro" id="IPR000743">
    <property type="entry name" value="Glyco_hydro_28"/>
</dbReference>
<dbReference type="PANTHER" id="PTHR31736:SF12">
    <property type="entry name" value="EXO-POLYGALACTURONASE, PUTATIVE-RELATED"/>
    <property type="match status" value="1"/>
</dbReference>
<evidence type="ECO:0000256" key="6">
    <source>
        <dbReference type="ARBA" id="ARBA00023157"/>
    </source>
</evidence>
<dbReference type="Pfam" id="PF00295">
    <property type="entry name" value="Glyco_hydro_28"/>
    <property type="match status" value="1"/>
</dbReference>
<organism evidence="17 18">
    <name type="scientific">Microbotryum silenes-dioicae</name>
    <dbReference type="NCBI Taxonomy" id="796604"/>
    <lineage>
        <taxon>Eukaryota</taxon>
        <taxon>Fungi</taxon>
        <taxon>Dikarya</taxon>
        <taxon>Basidiomycota</taxon>
        <taxon>Pucciniomycotina</taxon>
        <taxon>Microbotryomycetes</taxon>
        <taxon>Microbotryales</taxon>
        <taxon>Microbotryaceae</taxon>
        <taxon>Microbotryum</taxon>
    </lineage>
</organism>
<evidence type="ECO:0000256" key="2">
    <source>
        <dbReference type="ARBA" id="ARBA00008834"/>
    </source>
</evidence>
<dbReference type="GO" id="GO:0047911">
    <property type="term" value="F:galacturan 1,4-alpha-galacturonidase activity"/>
    <property type="evidence" value="ECO:0007669"/>
    <property type="project" value="UniProtKB-EC"/>
</dbReference>
<dbReference type="EC" id="3.2.1.67" evidence="13"/>
<proteinExistence type="inferred from homology"/>
<comment type="similarity">
    <text evidence="2 16">Belongs to the glycosyl hydrolase 28 family.</text>
</comment>
<comment type="subcellular location">
    <subcellularLocation>
        <location evidence="1">Secreted</location>
    </subcellularLocation>
</comment>
<evidence type="ECO:0000256" key="4">
    <source>
        <dbReference type="ARBA" id="ARBA00022729"/>
    </source>
</evidence>
<name>A0A2X0PGD0_9BASI</name>
<keyword evidence="10" id="KW-0961">Cell wall biogenesis/degradation</keyword>
<evidence type="ECO:0000313" key="17">
    <source>
        <dbReference type="EMBL" id="SGZ27956.1"/>
    </source>
</evidence>
<dbReference type="PANTHER" id="PTHR31736">
    <property type="match status" value="1"/>
</dbReference>
<evidence type="ECO:0000313" key="18">
    <source>
        <dbReference type="Proteomes" id="UP000249464"/>
    </source>
</evidence>
<keyword evidence="5 16" id="KW-0378">Hydrolase</keyword>
<evidence type="ECO:0000256" key="16">
    <source>
        <dbReference type="RuleBase" id="RU361169"/>
    </source>
</evidence>
<keyword evidence="4" id="KW-0732">Signal</keyword>
<dbReference type="STRING" id="796604.A0A2X0PGD0"/>
<keyword evidence="6" id="KW-1015">Disulfide bond</keyword>
<dbReference type="Proteomes" id="UP000249464">
    <property type="component" value="Unassembled WGS sequence"/>
</dbReference>
<evidence type="ECO:0000256" key="7">
    <source>
        <dbReference type="ARBA" id="ARBA00023180"/>
    </source>
</evidence>
<keyword evidence="3" id="KW-0964">Secreted</keyword>
<dbReference type="SUPFAM" id="SSF51126">
    <property type="entry name" value="Pectin lyase-like"/>
    <property type="match status" value="1"/>
</dbReference>
<keyword evidence="7" id="KW-0325">Glycoprotein</keyword>
<comment type="function">
    <text evidence="12">Specific in hydrolyzing the terminal glycosidic bond of polygalacturonic acid and oligogalacturonates.</text>
</comment>
<evidence type="ECO:0000256" key="12">
    <source>
        <dbReference type="ARBA" id="ARBA00037312"/>
    </source>
</evidence>
<comment type="catalytic activity">
    <reaction evidence="14">
        <text>[(1-&gt;4)-alpha-D-galacturonosyl](n) + H2O = alpha-D-galacturonate + [(1-&gt;4)-alpha-D-galacturonosyl](n-1)</text>
        <dbReference type="Rhea" id="RHEA:14117"/>
        <dbReference type="Rhea" id="RHEA-COMP:14570"/>
        <dbReference type="Rhea" id="RHEA-COMP:14572"/>
        <dbReference type="ChEBI" id="CHEBI:15377"/>
        <dbReference type="ChEBI" id="CHEBI:58658"/>
        <dbReference type="ChEBI" id="CHEBI:140523"/>
        <dbReference type="EC" id="3.2.1.67"/>
    </reaction>
</comment>
<evidence type="ECO:0000256" key="11">
    <source>
        <dbReference type="ARBA" id="ARBA00023326"/>
    </source>
</evidence>
<evidence type="ECO:0000256" key="9">
    <source>
        <dbReference type="ARBA" id="ARBA00023295"/>
    </source>
</evidence>